<dbReference type="AlphaFoldDB" id="A0A2S8FDJ9"/>
<keyword evidence="1" id="KW-0812">Transmembrane</keyword>
<organism evidence="2 3">
    <name type="scientific">Blastopirellula marina</name>
    <dbReference type="NCBI Taxonomy" id="124"/>
    <lineage>
        <taxon>Bacteria</taxon>
        <taxon>Pseudomonadati</taxon>
        <taxon>Planctomycetota</taxon>
        <taxon>Planctomycetia</taxon>
        <taxon>Pirellulales</taxon>
        <taxon>Pirellulaceae</taxon>
        <taxon>Blastopirellula</taxon>
    </lineage>
</organism>
<evidence type="ECO:0000313" key="2">
    <source>
        <dbReference type="EMBL" id="PQO30251.1"/>
    </source>
</evidence>
<feature type="transmembrane region" description="Helical" evidence="1">
    <location>
        <begin position="77"/>
        <end position="99"/>
    </location>
</feature>
<name>A0A2S8FDJ9_9BACT</name>
<evidence type="ECO:0000313" key="3">
    <source>
        <dbReference type="Proteomes" id="UP000238322"/>
    </source>
</evidence>
<evidence type="ECO:0000256" key="1">
    <source>
        <dbReference type="SAM" id="Phobius"/>
    </source>
</evidence>
<dbReference type="EMBL" id="PUHY01000014">
    <property type="protein sequence ID" value="PQO30251.1"/>
    <property type="molecule type" value="Genomic_DNA"/>
</dbReference>
<protein>
    <submittedName>
        <fullName evidence="2">Uncharacterized protein</fullName>
    </submittedName>
</protein>
<comment type="caution">
    <text evidence="2">The sequence shown here is derived from an EMBL/GenBank/DDBJ whole genome shotgun (WGS) entry which is preliminary data.</text>
</comment>
<keyword evidence="1" id="KW-1133">Transmembrane helix</keyword>
<keyword evidence="1" id="KW-0472">Membrane</keyword>
<reference evidence="2 3" key="1">
    <citation type="submission" date="2018-02" db="EMBL/GenBank/DDBJ databases">
        <title>Comparative genomes isolates from brazilian mangrove.</title>
        <authorList>
            <person name="Araujo J.E."/>
            <person name="Taketani R.G."/>
            <person name="Silva M.C.P."/>
            <person name="Loureco M.V."/>
            <person name="Andreote F.D."/>
        </authorList>
    </citation>
    <scope>NUCLEOTIDE SEQUENCE [LARGE SCALE GENOMIC DNA]</scope>
    <source>
        <strain evidence="2 3">Hex-1 MGV</strain>
    </source>
</reference>
<feature type="transmembrane region" description="Helical" evidence="1">
    <location>
        <begin position="48"/>
        <end position="70"/>
    </location>
</feature>
<dbReference type="Proteomes" id="UP000238322">
    <property type="component" value="Unassembled WGS sequence"/>
</dbReference>
<sequence>MHCIIPGVVVMAYVRFVPTIRQGAEDLGIELPVVSQWVFYLANTMASYWYLIVAAQVMINLLFAIALAYVPRRFRWLTWLWFGSYLLGMVLLFVLLVVATKNFIVNIG</sequence>
<accession>A0A2S8FDJ9</accession>
<gene>
    <name evidence="2" type="ORF">C5Y83_23025</name>
</gene>
<proteinExistence type="predicted"/>